<reference evidence="1 2" key="1">
    <citation type="journal article" date="2024" name="bioRxiv">
        <title>A reference genome for Trichogramma kaykai: A tiny desert-dwelling parasitoid wasp with competing sex-ratio distorters.</title>
        <authorList>
            <person name="Culotta J."/>
            <person name="Lindsey A.R."/>
        </authorList>
    </citation>
    <scope>NUCLEOTIDE SEQUENCE [LARGE SCALE GENOMIC DNA]</scope>
    <source>
        <strain evidence="1 2">KSX58</strain>
    </source>
</reference>
<dbReference type="EMBL" id="JBJJXI010000095">
    <property type="protein sequence ID" value="KAL3393917.1"/>
    <property type="molecule type" value="Genomic_DNA"/>
</dbReference>
<dbReference type="Proteomes" id="UP001627154">
    <property type="component" value="Unassembled WGS sequence"/>
</dbReference>
<proteinExistence type="predicted"/>
<dbReference type="AlphaFoldDB" id="A0ABD2WM57"/>
<comment type="caution">
    <text evidence="1">The sequence shown here is derived from an EMBL/GenBank/DDBJ whole genome shotgun (WGS) entry which is preliminary data.</text>
</comment>
<organism evidence="1 2">
    <name type="scientific">Trichogramma kaykai</name>
    <dbReference type="NCBI Taxonomy" id="54128"/>
    <lineage>
        <taxon>Eukaryota</taxon>
        <taxon>Metazoa</taxon>
        <taxon>Ecdysozoa</taxon>
        <taxon>Arthropoda</taxon>
        <taxon>Hexapoda</taxon>
        <taxon>Insecta</taxon>
        <taxon>Pterygota</taxon>
        <taxon>Neoptera</taxon>
        <taxon>Endopterygota</taxon>
        <taxon>Hymenoptera</taxon>
        <taxon>Apocrita</taxon>
        <taxon>Proctotrupomorpha</taxon>
        <taxon>Chalcidoidea</taxon>
        <taxon>Trichogrammatidae</taxon>
        <taxon>Trichogramma</taxon>
    </lineage>
</organism>
<evidence type="ECO:0000313" key="2">
    <source>
        <dbReference type="Proteomes" id="UP001627154"/>
    </source>
</evidence>
<keyword evidence="2" id="KW-1185">Reference proteome</keyword>
<protein>
    <submittedName>
        <fullName evidence="1">Uncharacterized protein</fullName>
    </submittedName>
</protein>
<evidence type="ECO:0000313" key="1">
    <source>
        <dbReference type="EMBL" id="KAL3393917.1"/>
    </source>
</evidence>
<sequence length="560" mass="64501">MLRSLLTLQRSIQRTGTTFVRHLNEDRVKRTFQYRIQTYFEEILKKQPEKNEALSTRIDHLMTDNKPAPRPENFNQEYHQCQVALANFKEIRDNVVIQEKLINMDYKLSNLLIHLKSHEIFRFLASLSSISRLELTAMEFYEKAIAILIQLAMSGTLNNHELVQLLYFLSLKSHNKEQIENLKPFLPDIDELCLMEKCIVAWVMQKSSIKLHLRQAKMLEKVVEEDFKSIIDDPQLFVPICKSVIISEASNSLCLQKLSDAILTSNKQTNNLNFGAVAHTLALYADALIMDSKVVDLLVKTGVKAIQNDMNTNKNMLQISDVNTFLWSLSHLGTILSLSEKLIVRSFVEHRWTEYTSKDNLGMLVDSMLSLNMLRCWSTKLLKICLSENLFAPVIRRSYHWKIQTKLQLLIAQISLEMKMRVPKSLVKPLKVGYKISDRLEIVKSVANKLVARGLISQMIIECPVKAIVIPGVTLITEKEIYHIDVLDNSTCLKNTFMPHGLMNLKLRLLSRLRLRQIMIKADVFNSDSQMVEKDIEDIIMLNIKHGSALNVKHLISFEV</sequence>
<gene>
    <name evidence="1" type="ORF">TKK_011772</name>
</gene>
<name>A0ABD2WM57_9HYME</name>
<accession>A0ABD2WM57</accession>